<evidence type="ECO:0000256" key="2">
    <source>
        <dbReference type="ARBA" id="ARBA00004496"/>
    </source>
</evidence>
<evidence type="ECO:0000256" key="18">
    <source>
        <dbReference type="SAM" id="MobiDB-lite"/>
    </source>
</evidence>
<evidence type="ECO:0000313" key="21">
    <source>
        <dbReference type="Proteomes" id="UP000244889"/>
    </source>
</evidence>
<dbReference type="InterPro" id="IPR048583">
    <property type="entry name" value="RNase_E_G_thioredoxin-like"/>
</dbReference>
<keyword evidence="5" id="KW-1003">Cell membrane</keyword>
<gene>
    <name evidence="20" type="primary">rne|rng</name>
    <name evidence="20" type="ORF">FPW1038_02007</name>
</gene>
<dbReference type="GO" id="GO:0004519">
    <property type="term" value="F:endonuclease activity"/>
    <property type="evidence" value="ECO:0007669"/>
    <property type="project" value="UniProtKB-KW"/>
</dbReference>
<dbReference type="GO" id="GO:0006364">
    <property type="term" value="P:rRNA processing"/>
    <property type="evidence" value="ECO:0007669"/>
    <property type="project" value="UniProtKB-KW"/>
</dbReference>
<feature type="domain" description="S1 motif" evidence="19">
    <location>
        <begin position="41"/>
        <end position="87"/>
    </location>
</feature>
<comment type="subcellular location">
    <subcellularLocation>
        <location evidence="2">Cytoplasm</location>
    </subcellularLocation>
</comment>
<dbReference type="GO" id="GO:0008033">
    <property type="term" value="P:tRNA processing"/>
    <property type="evidence" value="ECO:0007669"/>
    <property type="project" value="UniProtKB-KW"/>
</dbReference>
<dbReference type="SMART" id="SM00316">
    <property type="entry name" value="S1"/>
    <property type="match status" value="1"/>
</dbReference>
<reference evidence="21" key="1">
    <citation type="submission" date="2018-03" db="EMBL/GenBank/DDBJ databases">
        <authorList>
            <person name="Batty M. E."/>
            <person name="Batty M E."/>
        </authorList>
    </citation>
    <scope>NUCLEOTIDE SEQUENCE [LARGE SCALE GENOMIC DNA]</scope>
</reference>
<dbReference type="EMBL" id="OOHR01000016">
    <property type="protein sequence ID" value="SPM45788.1"/>
    <property type="molecule type" value="Genomic_DNA"/>
</dbReference>
<evidence type="ECO:0000256" key="4">
    <source>
        <dbReference type="ARBA" id="ARBA00017719"/>
    </source>
</evidence>
<evidence type="ECO:0000256" key="6">
    <source>
        <dbReference type="ARBA" id="ARBA00022490"/>
    </source>
</evidence>
<keyword evidence="7" id="KW-0997">Cell inner membrane</keyword>
<evidence type="ECO:0000256" key="10">
    <source>
        <dbReference type="ARBA" id="ARBA00022722"/>
    </source>
</evidence>
<keyword evidence="13" id="KW-0255">Endonuclease</keyword>
<dbReference type="Gene3D" id="3.40.1260.20">
    <property type="entry name" value="Ribonuclease E, catalytic domain"/>
    <property type="match status" value="1"/>
</dbReference>
<evidence type="ECO:0000256" key="7">
    <source>
        <dbReference type="ARBA" id="ARBA00022519"/>
    </source>
</evidence>
<protein>
    <recommendedName>
        <fullName evidence="4">Ribonuclease G</fullName>
    </recommendedName>
</protein>
<dbReference type="InterPro" id="IPR012340">
    <property type="entry name" value="NA-bd_OB-fold"/>
</dbReference>
<dbReference type="GO" id="GO:0019843">
    <property type="term" value="F:rRNA binding"/>
    <property type="evidence" value="ECO:0007669"/>
    <property type="project" value="UniProtKB-KW"/>
</dbReference>
<evidence type="ECO:0000256" key="17">
    <source>
        <dbReference type="ARBA" id="ARBA00023136"/>
    </source>
</evidence>
<organism evidence="20 21">
    <name type="scientific">Orientia tsutsugamushi</name>
    <name type="common">Rickettsia tsutsugamushi</name>
    <dbReference type="NCBI Taxonomy" id="784"/>
    <lineage>
        <taxon>Bacteria</taxon>
        <taxon>Pseudomonadati</taxon>
        <taxon>Pseudomonadota</taxon>
        <taxon>Alphaproteobacteria</taxon>
        <taxon>Rickettsiales</taxon>
        <taxon>Rickettsiaceae</taxon>
        <taxon>Rickettsieae</taxon>
        <taxon>Orientia</taxon>
    </lineage>
</organism>
<dbReference type="SUPFAM" id="SSF50249">
    <property type="entry name" value="Nucleic acid-binding proteins"/>
    <property type="match status" value="1"/>
</dbReference>
<evidence type="ECO:0000256" key="13">
    <source>
        <dbReference type="ARBA" id="ARBA00022759"/>
    </source>
</evidence>
<dbReference type="InterPro" id="IPR004659">
    <property type="entry name" value="RNase_E/G"/>
</dbReference>
<dbReference type="CDD" id="cd04453">
    <property type="entry name" value="S1_RNase_E"/>
    <property type="match status" value="1"/>
</dbReference>
<dbReference type="GO" id="GO:0004540">
    <property type="term" value="F:RNA nuclease activity"/>
    <property type="evidence" value="ECO:0007669"/>
    <property type="project" value="InterPro"/>
</dbReference>
<evidence type="ECO:0000256" key="12">
    <source>
        <dbReference type="ARBA" id="ARBA00022730"/>
    </source>
</evidence>
<dbReference type="PANTHER" id="PTHR30001">
    <property type="entry name" value="RIBONUCLEASE"/>
    <property type="match status" value="1"/>
</dbReference>
<comment type="similarity">
    <text evidence="3">Belongs to the RNase E/G family. RNase G subfamily.</text>
</comment>
<dbReference type="GO" id="GO:0046872">
    <property type="term" value="F:metal ion binding"/>
    <property type="evidence" value="ECO:0007669"/>
    <property type="project" value="UniProtKB-KW"/>
</dbReference>
<accession>A0A2R8F3I1</accession>
<keyword evidence="14 20" id="KW-0378">Hydrolase</keyword>
<proteinExistence type="inferred from homology"/>
<keyword evidence="12" id="KW-0699">rRNA-binding</keyword>
<keyword evidence="16" id="KW-0694">RNA-binding</keyword>
<evidence type="ECO:0000256" key="3">
    <source>
        <dbReference type="ARBA" id="ARBA00005663"/>
    </source>
</evidence>
<feature type="region of interest" description="Disordered" evidence="18">
    <location>
        <begin position="641"/>
        <end position="676"/>
    </location>
</feature>
<keyword evidence="17" id="KW-0472">Membrane</keyword>
<evidence type="ECO:0000256" key="8">
    <source>
        <dbReference type="ARBA" id="ARBA00022552"/>
    </source>
</evidence>
<evidence type="ECO:0000256" key="5">
    <source>
        <dbReference type="ARBA" id="ARBA00022475"/>
    </source>
</evidence>
<keyword evidence="10" id="KW-0540">Nuclease</keyword>
<evidence type="ECO:0000313" key="20">
    <source>
        <dbReference type="EMBL" id="SPM45788.1"/>
    </source>
</evidence>
<evidence type="ECO:0000256" key="16">
    <source>
        <dbReference type="ARBA" id="ARBA00022884"/>
    </source>
</evidence>
<dbReference type="PANTHER" id="PTHR30001:SF1">
    <property type="entry name" value="RIBONUCLEASE E_G-LIKE PROTEIN, CHLOROPLASTIC"/>
    <property type="match status" value="1"/>
</dbReference>
<keyword evidence="11" id="KW-0479">Metal-binding</keyword>
<evidence type="ECO:0000259" key="19">
    <source>
        <dbReference type="PROSITE" id="PS50126"/>
    </source>
</evidence>
<dbReference type="Pfam" id="PF20833">
    <property type="entry name" value="RNase_E_G_Thio"/>
    <property type="match status" value="1"/>
</dbReference>
<dbReference type="GO" id="GO:0016787">
    <property type="term" value="F:hydrolase activity"/>
    <property type="evidence" value="ECO:0007669"/>
    <property type="project" value="UniProtKB-KW"/>
</dbReference>
<evidence type="ECO:0000256" key="1">
    <source>
        <dbReference type="ARBA" id="ARBA00001946"/>
    </source>
</evidence>
<keyword evidence="9" id="KW-0819">tRNA processing</keyword>
<dbReference type="PROSITE" id="PS50126">
    <property type="entry name" value="S1"/>
    <property type="match status" value="1"/>
</dbReference>
<dbReference type="InterPro" id="IPR003029">
    <property type="entry name" value="S1_domain"/>
</dbReference>
<evidence type="ECO:0000256" key="9">
    <source>
        <dbReference type="ARBA" id="ARBA00022694"/>
    </source>
</evidence>
<keyword evidence="15" id="KW-0460">Magnesium</keyword>
<keyword evidence="8" id="KW-0698">rRNA processing</keyword>
<evidence type="ECO:0000256" key="15">
    <source>
        <dbReference type="ARBA" id="ARBA00022842"/>
    </source>
</evidence>
<sequence>MTKRILVDASYPNETRVALIDNNCRIAEIEYETANKHLIKGNIYLATITKIEPSLQAAFIDYSNGKSGFLPFSEIHPDYYNNVTNSLPFDTIPLVEITSEEIKEQESCKNIQNEEDIDTEESDADDSKIITAFKNTTNIQNDEIEPVSKQNSQEIAESLLPHKQQEIQDVISSGQVVLVQATKESRGNKNASFTTYISLSGKYCILTPNLSNHSGISRRITNSEDRKQLKTIVGNLISKITKTSSVIIRTAGSRRTAYEIKKDFNYLLKLWNEIINTAKQAKPPAFIYVENDIIRKTILDIYNISVQEMIIQGKAAYDYAVKFMNAILPSEVHKIKEHKSTIPIFAQYNLEEQLATLYKPIVTLPSGGYIVINPTEALIAIDVNSGKDTSEQNIEETAVKTNLEAAKEISHQIKLRNLSGLITIDFICMTDSKNHKLIEKSFKKYLAKDKAKIQVDSINSFGVLQLSRQRLRPSFLESNSVICSHCSGKGIVRAEESNAMIILRTIENEIHTSKSNIINVYAHLHSVTYILNNKRTEIADIEKKYNVQLKFYNDFQSTSDSFSIEKVTLSASTTKSALTEQPVVTSAKLLENIENPSSQAISNANISGSKILSIKSNKRRPRKQQTLNLDLSAEQSVQQISKPVNYKKDNAPNNKNQPTRPIKRRKKTSILETTKS</sequence>
<dbReference type="InterPro" id="IPR019307">
    <property type="entry name" value="RNA-bd_AU-1/RNase_E/G"/>
</dbReference>
<keyword evidence="6" id="KW-0963">Cytoplasm</keyword>
<evidence type="ECO:0000256" key="14">
    <source>
        <dbReference type="ARBA" id="ARBA00022801"/>
    </source>
</evidence>
<evidence type="ECO:0000256" key="11">
    <source>
        <dbReference type="ARBA" id="ARBA00022723"/>
    </source>
</evidence>
<dbReference type="AlphaFoldDB" id="A0A2R8F3I1"/>
<name>A0A2R8F3I1_ORITS</name>
<dbReference type="Pfam" id="PF10150">
    <property type="entry name" value="RNase_E_G"/>
    <property type="match status" value="1"/>
</dbReference>
<comment type="cofactor">
    <cofactor evidence="1">
        <name>Mg(2+)</name>
        <dbReference type="ChEBI" id="CHEBI:18420"/>
    </cofactor>
</comment>
<dbReference type="GO" id="GO:0005737">
    <property type="term" value="C:cytoplasm"/>
    <property type="evidence" value="ECO:0007669"/>
    <property type="project" value="UniProtKB-SubCell"/>
</dbReference>
<dbReference type="Gene3D" id="2.40.50.140">
    <property type="entry name" value="Nucleic acid-binding proteins"/>
    <property type="match status" value="1"/>
</dbReference>
<dbReference type="NCBIfam" id="TIGR00757">
    <property type="entry name" value="RNaseEG"/>
    <property type="match status" value="1"/>
</dbReference>
<dbReference type="Proteomes" id="UP000244889">
    <property type="component" value="Unassembled WGS sequence"/>
</dbReference>